<evidence type="ECO:0000256" key="4">
    <source>
        <dbReference type="PROSITE-ProRule" id="PRU10141"/>
    </source>
</evidence>
<dbReference type="Pfam" id="PF00069">
    <property type="entry name" value="Pkinase"/>
    <property type="match status" value="1"/>
</dbReference>
<feature type="coiled-coil region" evidence="5">
    <location>
        <begin position="32"/>
        <end position="59"/>
    </location>
</feature>
<keyword evidence="8" id="KW-1185">Reference proteome</keyword>
<dbReference type="PANTHER" id="PTHR48012">
    <property type="entry name" value="STERILE20-LIKE KINASE, ISOFORM B-RELATED"/>
    <property type="match status" value="1"/>
</dbReference>
<dbReference type="GO" id="GO:0004674">
    <property type="term" value="F:protein serine/threonine kinase activity"/>
    <property type="evidence" value="ECO:0007669"/>
    <property type="project" value="UniProtKB-EC"/>
</dbReference>
<dbReference type="EMBL" id="MBFR01000183">
    <property type="protein sequence ID" value="PVU91853.1"/>
    <property type="molecule type" value="Genomic_DNA"/>
</dbReference>
<evidence type="ECO:0000313" key="7">
    <source>
        <dbReference type="EMBL" id="PVU91853.1"/>
    </source>
</evidence>
<organism evidence="7 8">
    <name type="scientific">Smittium simulii</name>
    <dbReference type="NCBI Taxonomy" id="133385"/>
    <lineage>
        <taxon>Eukaryota</taxon>
        <taxon>Fungi</taxon>
        <taxon>Fungi incertae sedis</taxon>
        <taxon>Zoopagomycota</taxon>
        <taxon>Kickxellomycotina</taxon>
        <taxon>Harpellomycetes</taxon>
        <taxon>Harpellales</taxon>
        <taxon>Legeriomycetaceae</taxon>
        <taxon>Smittium</taxon>
    </lineage>
</organism>
<dbReference type="AlphaFoldDB" id="A0A2T9YHQ2"/>
<dbReference type="GO" id="GO:0005524">
    <property type="term" value="F:ATP binding"/>
    <property type="evidence" value="ECO:0007669"/>
    <property type="project" value="UniProtKB-UniRule"/>
</dbReference>
<proteinExistence type="predicted"/>
<dbReference type="STRING" id="133385.A0A2T9YHQ2"/>
<feature type="binding site" evidence="4">
    <location>
        <position position="33"/>
    </location>
    <ligand>
        <name>ATP</name>
        <dbReference type="ChEBI" id="CHEBI:30616"/>
    </ligand>
</feature>
<dbReference type="InterPro" id="IPR050629">
    <property type="entry name" value="STE20/SPS1-PAK"/>
</dbReference>
<comment type="caution">
    <text evidence="7">The sequence shown here is derived from an EMBL/GenBank/DDBJ whole genome shotgun (WGS) entry which is preliminary data.</text>
</comment>
<dbReference type="PROSITE" id="PS50011">
    <property type="entry name" value="PROTEIN_KINASE_DOM"/>
    <property type="match status" value="1"/>
</dbReference>
<evidence type="ECO:0000256" key="5">
    <source>
        <dbReference type="SAM" id="Coils"/>
    </source>
</evidence>
<keyword evidence="3 4" id="KW-0067">ATP-binding</keyword>
<evidence type="ECO:0000259" key="6">
    <source>
        <dbReference type="PROSITE" id="PS50011"/>
    </source>
</evidence>
<dbReference type="GO" id="GO:0005737">
    <property type="term" value="C:cytoplasm"/>
    <property type="evidence" value="ECO:0007669"/>
    <property type="project" value="TreeGrafter"/>
</dbReference>
<evidence type="ECO:0000256" key="2">
    <source>
        <dbReference type="ARBA" id="ARBA00022741"/>
    </source>
</evidence>
<sequence length="735" mass="83007">MNRYQIGDCIGRGAYGAVFRALDTKTGCVVAIKQFKIDHDEAEDVLETANTEIDVLKAISHPNILKYYGHYKTESELNLILEYCEAGSLQSTIRKFGNISEKLAGIFIYQLLLALSCLHKNDIIHRDIKADNLLSTKDGVLKLSDFGTSRLYNGKATMAGSPYWVAPEIITLNGATTASDIWSLACTTIQLITGEAPYQSFSVPSALFRMVNNDCPPIPSNCSKDLKVFLEGCFVKDVNTRATAENLLNYSWIRKCISSNLPKVVSDNISNHSFFKNNSQDLAESQQILFLKNSESNDKSFSFLDSDDNWEDDFSNLENFDNRLKNISISSNQNTNSNITKNLLISQSTIDLKRMINSKNFQDKNSTNTTLLNRSKSSKSLFESTKKINFDSKTYKSHNHRKSLAECIYESHTLFSPSSHQDRSQKYDTSAQKDRISANRSYLNNQNQFYNLILELVKKMKYFDEFESCIDTLEVYLNSNHNHLIDNHLAILSSIVVELFDRISQNMDLVSKLIKLVLSILKISNFAALNFCLNGILPHIFKILDYNSPKLHGLKIDCIFFIMCLLGGPDLESTQLFMSAGGPDHIFSNIAGIAKTIEVGYNDTNTVALFFAYLNVCHLIFSTKILSDISSFIPLYRRALTFNIGLSLNLAINHYIHWLESGQSINPKNEFLSFAMSHVSTIFYTLSSIYSSNLYELSFLSKPTLDALRSILPTLNQDTAKYITTSFERLPFKIP</sequence>
<dbReference type="PROSITE" id="PS00107">
    <property type="entry name" value="PROTEIN_KINASE_ATP"/>
    <property type="match status" value="1"/>
</dbReference>
<accession>A0A2T9YHQ2</accession>
<reference evidence="7 8" key="1">
    <citation type="journal article" date="2018" name="MBio">
        <title>Comparative Genomics Reveals the Core Gene Toolbox for the Fungus-Insect Symbiosis.</title>
        <authorList>
            <person name="Wang Y."/>
            <person name="Stata M."/>
            <person name="Wang W."/>
            <person name="Stajich J.E."/>
            <person name="White M.M."/>
            <person name="Moncalvo J.M."/>
        </authorList>
    </citation>
    <scope>NUCLEOTIDE SEQUENCE [LARGE SCALE GENOMIC DNA]</scope>
    <source>
        <strain evidence="7 8">SWE-8-4</strain>
    </source>
</reference>
<dbReference type="SMART" id="SM00220">
    <property type="entry name" value="S_TKc"/>
    <property type="match status" value="1"/>
</dbReference>
<dbReference type="Gene3D" id="1.10.510.10">
    <property type="entry name" value="Transferase(Phosphotransferase) domain 1"/>
    <property type="match status" value="1"/>
</dbReference>
<name>A0A2T9YHQ2_9FUNG</name>
<dbReference type="InterPro" id="IPR000719">
    <property type="entry name" value="Prot_kinase_dom"/>
</dbReference>
<gene>
    <name evidence="7" type="ORF">BB561_004169</name>
</gene>
<keyword evidence="2 4" id="KW-0547">Nucleotide-binding</keyword>
<evidence type="ECO:0000256" key="3">
    <source>
        <dbReference type="ARBA" id="ARBA00022840"/>
    </source>
</evidence>
<dbReference type="OrthoDB" id="8693905at2759"/>
<dbReference type="InterPro" id="IPR017441">
    <property type="entry name" value="Protein_kinase_ATP_BS"/>
</dbReference>
<dbReference type="PANTHER" id="PTHR48012:SF26">
    <property type="entry name" value="SERINE_THREONINE-PROTEIN KINASE DDB_G0283821-RELATED"/>
    <property type="match status" value="1"/>
</dbReference>
<dbReference type="SUPFAM" id="SSF56112">
    <property type="entry name" value="Protein kinase-like (PK-like)"/>
    <property type="match status" value="1"/>
</dbReference>
<dbReference type="EC" id="2.7.11.1" evidence="1"/>
<protein>
    <recommendedName>
        <fullName evidence="1">non-specific serine/threonine protein kinase</fullName>
        <ecNumber evidence="1">2.7.11.1</ecNumber>
    </recommendedName>
</protein>
<feature type="domain" description="Protein kinase" evidence="6">
    <location>
        <begin position="4"/>
        <end position="253"/>
    </location>
</feature>
<keyword evidence="5" id="KW-0175">Coiled coil</keyword>
<evidence type="ECO:0000313" key="8">
    <source>
        <dbReference type="Proteomes" id="UP000245383"/>
    </source>
</evidence>
<dbReference type="Proteomes" id="UP000245383">
    <property type="component" value="Unassembled WGS sequence"/>
</dbReference>
<evidence type="ECO:0000256" key="1">
    <source>
        <dbReference type="ARBA" id="ARBA00012513"/>
    </source>
</evidence>
<dbReference type="InterPro" id="IPR011009">
    <property type="entry name" value="Kinase-like_dom_sf"/>
</dbReference>